<comment type="caution">
    <text evidence="1">The sequence shown here is derived from an EMBL/GenBank/DDBJ whole genome shotgun (WGS) entry which is preliminary data.</text>
</comment>
<dbReference type="Proteomes" id="UP001596548">
    <property type="component" value="Unassembled WGS sequence"/>
</dbReference>
<proteinExistence type="predicted"/>
<accession>A0ABW2HZ50</accession>
<keyword evidence="2" id="KW-1185">Reference proteome</keyword>
<sequence>MDPAPATPALADLVSSMTALLTRVDLRDGLEVALLARVHMAGDPAAGHELERRRTRAFHKAAKKANADAYGSEQRHLAALAEAYTRLPGGVPVAAELVATALARPLGHAATAGLTLAEAVSIVAPCDTESIRIALDAAEAAARVQPDPTVRAHVTELVEHWWPAPPDPYESTITLLRDRATDPRLRALIAARLSAAVVVASGPGPRLVMQLRRLAPAAAADPVAQATVLARLVLATPPEDVPQLEKMRPAPAIDRRE</sequence>
<evidence type="ECO:0008006" key="3">
    <source>
        <dbReference type="Google" id="ProtNLM"/>
    </source>
</evidence>
<evidence type="ECO:0000313" key="1">
    <source>
        <dbReference type="EMBL" id="MFC7278469.1"/>
    </source>
</evidence>
<gene>
    <name evidence="1" type="ORF">ACFQS1_31190</name>
</gene>
<protein>
    <recommendedName>
        <fullName evidence="3">DUF222 domain-containing protein</fullName>
    </recommendedName>
</protein>
<evidence type="ECO:0000313" key="2">
    <source>
        <dbReference type="Proteomes" id="UP001596548"/>
    </source>
</evidence>
<name>A0ABW2HZ50_9ACTN</name>
<dbReference type="RefSeq" id="WP_378975344.1">
    <property type="nucleotide sequence ID" value="NZ_JBHTBJ010000033.1"/>
</dbReference>
<reference evidence="2" key="1">
    <citation type="journal article" date="2019" name="Int. J. Syst. Evol. Microbiol.">
        <title>The Global Catalogue of Microorganisms (GCM) 10K type strain sequencing project: providing services to taxonomists for standard genome sequencing and annotation.</title>
        <authorList>
            <consortium name="The Broad Institute Genomics Platform"/>
            <consortium name="The Broad Institute Genome Sequencing Center for Infectious Disease"/>
            <person name="Wu L."/>
            <person name="Ma J."/>
        </authorList>
    </citation>
    <scope>NUCLEOTIDE SEQUENCE [LARGE SCALE GENOMIC DNA]</scope>
    <source>
        <strain evidence="2">XZYJT-10</strain>
    </source>
</reference>
<dbReference type="EMBL" id="JBHTBJ010000033">
    <property type="protein sequence ID" value="MFC7278469.1"/>
    <property type="molecule type" value="Genomic_DNA"/>
</dbReference>
<organism evidence="1 2">
    <name type="scientific">Paractinoplanes rhizophilus</name>
    <dbReference type="NCBI Taxonomy" id="1416877"/>
    <lineage>
        <taxon>Bacteria</taxon>
        <taxon>Bacillati</taxon>
        <taxon>Actinomycetota</taxon>
        <taxon>Actinomycetes</taxon>
        <taxon>Micromonosporales</taxon>
        <taxon>Micromonosporaceae</taxon>
        <taxon>Paractinoplanes</taxon>
    </lineage>
</organism>